<accession>A0A391NVU0</accession>
<evidence type="ECO:0000313" key="2">
    <source>
        <dbReference type="Proteomes" id="UP000265618"/>
    </source>
</evidence>
<sequence>VVSTLDELANESYLSLCGMY</sequence>
<dbReference type="Proteomes" id="UP000265618">
    <property type="component" value="Unassembled WGS sequence"/>
</dbReference>
<proteinExistence type="predicted"/>
<dbReference type="EMBL" id="BDIP01010343">
    <property type="protein sequence ID" value="GCA65241.1"/>
    <property type="molecule type" value="Genomic_DNA"/>
</dbReference>
<organism evidence="1 2">
    <name type="scientific">Kipferlia bialata</name>
    <dbReference type="NCBI Taxonomy" id="797122"/>
    <lineage>
        <taxon>Eukaryota</taxon>
        <taxon>Metamonada</taxon>
        <taxon>Carpediemonas-like organisms</taxon>
        <taxon>Kipferlia</taxon>
    </lineage>
</organism>
<comment type="caution">
    <text evidence="1">The sequence shown here is derived from an EMBL/GenBank/DDBJ whole genome shotgun (WGS) entry which is preliminary data.</text>
</comment>
<evidence type="ECO:0000313" key="1">
    <source>
        <dbReference type="EMBL" id="GCA65241.1"/>
    </source>
</evidence>
<name>A0A391NVU0_9EUKA</name>
<gene>
    <name evidence="1" type="ORF">KIPB_016643</name>
</gene>
<keyword evidence="2" id="KW-1185">Reference proteome</keyword>
<reference evidence="1 2" key="1">
    <citation type="journal article" date="2018" name="PLoS ONE">
        <title>The draft genome of Kipferlia bialata reveals reductive genome evolution in fornicate parasites.</title>
        <authorList>
            <person name="Tanifuji G."/>
            <person name="Takabayashi S."/>
            <person name="Kume K."/>
            <person name="Takagi M."/>
            <person name="Nakayama T."/>
            <person name="Kamikawa R."/>
            <person name="Inagaki Y."/>
            <person name="Hashimoto T."/>
        </authorList>
    </citation>
    <scope>NUCLEOTIDE SEQUENCE [LARGE SCALE GENOMIC DNA]</scope>
    <source>
        <strain evidence="1">NY0173</strain>
    </source>
</reference>
<feature type="non-terminal residue" evidence="1">
    <location>
        <position position="1"/>
    </location>
</feature>
<protein>
    <submittedName>
        <fullName evidence="1">Uncharacterized protein</fullName>
    </submittedName>
</protein>
<dbReference type="AlphaFoldDB" id="A0A391NVU0"/>